<proteinExistence type="predicted"/>
<dbReference type="PANTHER" id="PTHR10039">
    <property type="entry name" value="AMELOGENIN"/>
    <property type="match status" value="1"/>
</dbReference>
<dbReference type="EMBL" id="SDEE01000455">
    <property type="protein sequence ID" value="RXW16269.1"/>
    <property type="molecule type" value="Genomic_DNA"/>
</dbReference>
<dbReference type="OrthoDB" id="5967843at2759"/>
<evidence type="ECO:0000313" key="3">
    <source>
        <dbReference type="EMBL" id="RXW16269.1"/>
    </source>
</evidence>
<keyword evidence="1" id="KW-0677">Repeat</keyword>
<dbReference type="InterPro" id="IPR056884">
    <property type="entry name" value="NPHP3-like_N"/>
</dbReference>
<dbReference type="InterPro" id="IPR027417">
    <property type="entry name" value="P-loop_NTPase"/>
</dbReference>
<protein>
    <recommendedName>
        <fullName evidence="2">NACHT domain-containing protein</fullName>
    </recommendedName>
</protein>
<evidence type="ECO:0000256" key="1">
    <source>
        <dbReference type="ARBA" id="ARBA00022737"/>
    </source>
</evidence>
<dbReference type="STRING" id="2316362.A0A4Q2DA86"/>
<name>A0A4Q2DA86_9AGAR</name>
<dbReference type="Proteomes" id="UP000290288">
    <property type="component" value="Unassembled WGS sequence"/>
</dbReference>
<reference evidence="3 4" key="1">
    <citation type="submission" date="2019-01" db="EMBL/GenBank/DDBJ databases">
        <title>Draft genome sequence of Psathyrella aberdarensis IHI B618.</title>
        <authorList>
            <person name="Buettner E."/>
            <person name="Kellner H."/>
        </authorList>
    </citation>
    <scope>NUCLEOTIDE SEQUENCE [LARGE SCALE GENOMIC DNA]</scope>
    <source>
        <strain evidence="3 4">IHI B618</strain>
    </source>
</reference>
<keyword evidence="4" id="KW-1185">Reference proteome</keyword>
<accession>A0A4Q2DA86</accession>
<evidence type="ECO:0000259" key="2">
    <source>
        <dbReference type="PROSITE" id="PS50837"/>
    </source>
</evidence>
<dbReference type="SUPFAM" id="SSF52540">
    <property type="entry name" value="P-loop containing nucleoside triphosphate hydrolases"/>
    <property type="match status" value="1"/>
</dbReference>
<organism evidence="3 4">
    <name type="scientific">Candolleomyces aberdarensis</name>
    <dbReference type="NCBI Taxonomy" id="2316362"/>
    <lineage>
        <taxon>Eukaryota</taxon>
        <taxon>Fungi</taxon>
        <taxon>Dikarya</taxon>
        <taxon>Basidiomycota</taxon>
        <taxon>Agaricomycotina</taxon>
        <taxon>Agaricomycetes</taxon>
        <taxon>Agaricomycetidae</taxon>
        <taxon>Agaricales</taxon>
        <taxon>Agaricineae</taxon>
        <taxon>Psathyrellaceae</taxon>
        <taxon>Candolleomyces</taxon>
    </lineage>
</organism>
<dbReference type="PANTHER" id="PTHR10039:SF14">
    <property type="entry name" value="NACHT DOMAIN-CONTAINING PROTEIN"/>
    <property type="match status" value="1"/>
</dbReference>
<comment type="caution">
    <text evidence="3">The sequence shown here is derived from an EMBL/GenBank/DDBJ whole genome shotgun (WGS) entry which is preliminary data.</text>
</comment>
<sequence>MDWAQGEQVPSKLLCLTGSAGSGKSALAQTISETCAQKGRLGASFFFSVTDVQRNTPDRFVASLAYQLSRSMRGVNNHILRAVGDEPAIFKMSLETQAEVLLINPVLNAAQGSKSKRHWIIVVDGLDECRGEHHQAQVLRVLHTCVDRGLPFRIFITSRPEYAMRSALALTGHLNGAYHIILNEHDATADIRLYLRRRLREIGQAKGDDHWPSEDVLEIIVEGASGQFIFATTVVKFVGDRRSSPFRRLQIIVDWASNSRNKHTRNPFALLDALYTNILFTAQAAYQESFEGEGECPRLIHRLLSFMVITDLCTIEDKAFTGARAIESVLQWDDSECDRLVEDLYSVAQVKPSVTRGEFVISFYHKSFLDYLLDSSRSQSFHMPPDVLFADLAMKVLNHINAVDLDYIPAGWGRRCVGAADDRWHWSKVLDVALLAWPHLLPLALEVDPNEPVYN</sequence>
<gene>
    <name evidence="3" type="ORF">EST38_g9583</name>
</gene>
<dbReference type="Gene3D" id="3.40.50.300">
    <property type="entry name" value="P-loop containing nucleotide triphosphate hydrolases"/>
    <property type="match status" value="1"/>
</dbReference>
<dbReference type="InterPro" id="IPR007111">
    <property type="entry name" value="NACHT_NTPase"/>
</dbReference>
<dbReference type="AlphaFoldDB" id="A0A4Q2DA86"/>
<dbReference type="Pfam" id="PF24883">
    <property type="entry name" value="NPHP3_N"/>
    <property type="match status" value="1"/>
</dbReference>
<dbReference type="PROSITE" id="PS50837">
    <property type="entry name" value="NACHT"/>
    <property type="match status" value="1"/>
</dbReference>
<feature type="domain" description="NACHT" evidence="2">
    <location>
        <begin position="12"/>
        <end position="128"/>
    </location>
</feature>
<evidence type="ECO:0000313" key="4">
    <source>
        <dbReference type="Proteomes" id="UP000290288"/>
    </source>
</evidence>